<evidence type="ECO:0000313" key="2">
    <source>
        <dbReference type="EMBL" id="CAI8928687.1"/>
    </source>
</evidence>
<dbReference type="EMBL" id="OX458333">
    <property type="protein sequence ID" value="CAI8928687.1"/>
    <property type="molecule type" value="Genomic_DNA"/>
</dbReference>
<protein>
    <submittedName>
        <fullName evidence="2">Uncharacterized protein</fullName>
    </submittedName>
</protein>
<organism evidence="2 3">
    <name type="scientific">Methylocaldum szegediense</name>
    <dbReference type="NCBI Taxonomy" id="73780"/>
    <lineage>
        <taxon>Bacteria</taxon>
        <taxon>Pseudomonadati</taxon>
        <taxon>Pseudomonadota</taxon>
        <taxon>Gammaproteobacteria</taxon>
        <taxon>Methylococcales</taxon>
        <taxon>Methylococcaceae</taxon>
        <taxon>Methylocaldum</taxon>
    </lineage>
</organism>
<gene>
    <name evidence="2" type="ORF">MSZNOR_3991</name>
</gene>
<keyword evidence="3" id="KW-1185">Reference proteome</keyword>
<feature type="region of interest" description="Disordered" evidence="1">
    <location>
        <begin position="60"/>
        <end position="91"/>
    </location>
</feature>
<accession>A0ABM9I6Y5</accession>
<dbReference type="Proteomes" id="UP001162030">
    <property type="component" value="Chromosome"/>
</dbReference>
<feature type="compositionally biased region" description="Polar residues" evidence="1">
    <location>
        <begin position="82"/>
        <end position="91"/>
    </location>
</feature>
<sequence>MPKRPVEPSACVSGKASVQRRVAVALVRGKAAAVSAEADMADMQNMRLLRDQGRLRLTAARTSSRPRNNGVDAGNRFRSLKASASMSEEVG</sequence>
<evidence type="ECO:0000313" key="3">
    <source>
        <dbReference type="Proteomes" id="UP001162030"/>
    </source>
</evidence>
<evidence type="ECO:0000256" key="1">
    <source>
        <dbReference type="SAM" id="MobiDB-lite"/>
    </source>
</evidence>
<proteinExistence type="predicted"/>
<name>A0ABM9I6Y5_9GAMM</name>
<reference evidence="2 3" key="1">
    <citation type="submission" date="2023-03" db="EMBL/GenBank/DDBJ databases">
        <authorList>
            <person name="Pearce D."/>
        </authorList>
    </citation>
    <scope>NUCLEOTIDE SEQUENCE [LARGE SCALE GENOMIC DNA]</scope>
    <source>
        <strain evidence="2">Msz</strain>
    </source>
</reference>